<dbReference type="VEuPathDB" id="FungiDB:PV08_09429"/>
<reference evidence="1 2" key="1">
    <citation type="submission" date="2015-01" db="EMBL/GenBank/DDBJ databases">
        <title>The Genome Sequence of Exophiala spinifera CBS89968.</title>
        <authorList>
            <consortium name="The Broad Institute Genomics Platform"/>
            <person name="Cuomo C."/>
            <person name="de Hoog S."/>
            <person name="Gorbushina A."/>
            <person name="Stielow B."/>
            <person name="Teixiera M."/>
            <person name="Abouelleil A."/>
            <person name="Chapman S.B."/>
            <person name="Priest M."/>
            <person name="Young S.K."/>
            <person name="Wortman J."/>
            <person name="Nusbaum C."/>
            <person name="Birren B."/>
        </authorList>
    </citation>
    <scope>NUCLEOTIDE SEQUENCE [LARGE SCALE GENOMIC DNA]</scope>
    <source>
        <strain evidence="1 2">CBS 89968</strain>
    </source>
</reference>
<dbReference type="PANTHER" id="PTHR38111:SF2">
    <property type="entry name" value="FINGER DOMAIN PROTEIN, PUTATIVE (AFU_ORTHOLOGUE AFUA_1G01560)-RELATED"/>
    <property type="match status" value="1"/>
</dbReference>
<gene>
    <name evidence="1" type="ORF">PV08_09429</name>
</gene>
<evidence type="ECO:0000313" key="2">
    <source>
        <dbReference type="Proteomes" id="UP000053328"/>
    </source>
</evidence>
<dbReference type="PANTHER" id="PTHR38111">
    <property type="entry name" value="ZN(2)-C6 FUNGAL-TYPE DOMAIN-CONTAINING PROTEIN-RELATED"/>
    <property type="match status" value="1"/>
</dbReference>
<evidence type="ECO:0008006" key="3">
    <source>
        <dbReference type="Google" id="ProtNLM"/>
    </source>
</evidence>
<name>A0A0D2BLU5_9EURO</name>
<dbReference type="EMBL" id="KN847498">
    <property type="protein sequence ID" value="KIW12154.1"/>
    <property type="molecule type" value="Genomic_DNA"/>
</dbReference>
<keyword evidence="2" id="KW-1185">Reference proteome</keyword>
<dbReference type="GeneID" id="27336512"/>
<dbReference type="OrthoDB" id="3525185at2759"/>
<proteinExistence type="predicted"/>
<sequence>MPGCLPRECLECFATSYYGRRQGSDRIQRSGTKLYSQCLRKLNSCLRAPGSSMASETVMSIIILTICEYLVATSPTAWIEHMHGLAAYFRFKGLEIFRQPLILELFESTRFQMITAAVASRQATFLASDSWETEPWRIAGVAKNAVQFLIDLAAKIPALYVDFIQYLKTADPIMKEQMSVALEVNMAILFEKFQQWHHEWEKENDPVIQRVALSSEEQQYYGVSSKLAFVSIDHMFTEVHYLQSLIILLELWKTFRGAAVKLTPDAQDDQSCASEEIETARSAPLPSTTSLHMESHTAAQEICRIIINCLQPSGRLAYVVQFILAMRMALIVLRQEEGNLQVTWLEDCLQRSSEITHGWDIGKIAMQSYQLA</sequence>
<accession>A0A0D2BLU5</accession>
<dbReference type="AlphaFoldDB" id="A0A0D2BLU5"/>
<organism evidence="1 2">
    <name type="scientific">Exophiala spinifera</name>
    <dbReference type="NCBI Taxonomy" id="91928"/>
    <lineage>
        <taxon>Eukaryota</taxon>
        <taxon>Fungi</taxon>
        <taxon>Dikarya</taxon>
        <taxon>Ascomycota</taxon>
        <taxon>Pezizomycotina</taxon>
        <taxon>Eurotiomycetes</taxon>
        <taxon>Chaetothyriomycetidae</taxon>
        <taxon>Chaetothyriales</taxon>
        <taxon>Herpotrichiellaceae</taxon>
        <taxon>Exophiala</taxon>
    </lineage>
</organism>
<dbReference type="RefSeq" id="XP_016232370.1">
    <property type="nucleotide sequence ID" value="XM_016383747.1"/>
</dbReference>
<protein>
    <recommendedName>
        <fullName evidence="3">Transcription factor domain-containing protein</fullName>
    </recommendedName>
</protein>
<dbReference type="HOGENOM" id="CLU_021599_5_2_1"/>
<dbReference type="InterPro" id="IPR053178">
    <property type="entry name" value="Osmoadaptation_assoc"/>
</dbReference>
<dbReference type="Proteomes" id="UP000053328">
    <property type="component" value="Unassembled WGS sequence"/>
</dbReference>
<dbReference type="STRING" id="91928.A0A0D2BLU5"/>
<evidence type="ECO:0000313" key="1">
    <source>
        <dbReference type="EMBL" id="KIW12154.1"/>
    </source>
</evidence>